<evidence type="ECO:0000256" key="2">
    <source>
        <dbReference type="ARBA" id="ARBA00022714"/>
    </source>
</evidence>
<sequence>FTNSRNEPIQTKKIMSLCRCGASKRKPFCDGSHTGINFNDAAAEDRISDKCESYKGQEITINDNRGICSHAGFCTDNLKTVFRMGVEPWIDPDGDHQQKIIETIDMCPSGALSYSLGDQVFRDRQADPEIHVDRNGPYYVQGSIELSGFDLGDGASREHYTLCRCGFSGNKPRCDGSHWYAAFNDDEALTISAANKALDPKEKEWVKVAAVDEIKEGQIKAVIVQSQQIVLSLVEGKYGALDGRCPHQGGPLSDGRIDHGVLRCPWHGHAFNPITGKALGQDGNVKAFKVEEREDGIYILLDSPHKATWTISHVMAETMVNWGVRHVFGMVGHSNLGLAEAIRILERKNKLTYIGIRHEGAASFACSGYAKVSGKPAACLSIAGPGATNLLTGLWDAKMDRVPVLALTGQVKTQFLGPGAFQEIDLASAFEAVTVYSQTVLANSDYAELMSLALKKAIEERSVAHLIFPDEVQVLDAGDMGPGYPEGRISDHKIKPSDEAVSLAMYRIYKAQRPVIIAGYGARDAMPQIITFAEKLNAPVLTTFKGKGQIPDAHPLAGGVLGRSGTPIASWFMNRADLLIVFGASFSHHTGIDQHKPIIQVDFDPLTLGKFHPVATPVRGEVGVTAQIFADQISSSRQDLDFREEIAERWRLWRAEKKRRSKKHSEKGLNSAYIFETLSQHLPEQAIICLDVGNNTYSFGRYFECRQHKIILSGYLGSIGFSFPAAMGAFMARPDIPVISISGDGGFGQYMAEFTTAVKYKMNITHILLNNDELGKITKEQRDGGYPVWQTGLHNPDFAQFAQLCGGYGIKVSENKKLAETIRAALTFEGPALVEITSDATLI</sequence>
<dbReference type="Pfam" id="PF00205">
    <property type="entry name" value="TPP_enzyme_M"/>
    <property type="match status" value="1"/>
</dbReference>
<dbReference type="InterPro" id="IPR012000">
    <property type="entry name" value="Thiamin_PyroP_enz_cen_dom"/>
</dbReference>
<evidence type="ECO:0000259" key="8">
    <source>
        <dbReference type="PROSITE" id="PS51296"/>
    </source>
</evidence>
<dbReference type="InterPro" id="IPR042216">
    <property type="entry name" value="MitoNEET_CISD"/>
</dbReference>
<keyword evidence="5" id="KW-0411">Iron-sulfur</keyword>
<dbReference type="InterPro" id="IPR047210">
    <property type="entry name" value="TPP_PYR_POXB-like"/>
</dbReference>
<dbReference type="PROSITE" id="PS00187">
    <property type="entry name" value="TPP_ENZYMES"/>
    <property type="match status" value="1"/>
</dbReference>
<dbReference type="SUPFAM" id="SSF50022">
    <property type="entry name" value="ISP domain"/>
    <property type="match status" value="1"/>
</dbReference>
<dbReference type="InterPro" id="IPR029061">
    <property type="entry name" value="THDP-binding"/>
</dbReference>
<reference evidence="9 10" key="1">
    <citation type="submission" date="2024-09" db="EMBL/GenBank/DDBJ databases">
        <title>Laminarin stimulates single cell rates of sulfate reduction while oxygen inhibits transcriptomic activity in coastal marine sediment.</title>
        <authorList>
            <person name="Lindsay M."/>
            <person name="Orcutt B."/>
            <person name="Emerson D."/>
            <person name="Stepanauskas R."/>
            <person name="D'Angelo T."/>
        </authorList>
    </citation>
    <scope>NUCLEOTIDE SEQUENCE [LARGE SCALE GENOMIC DNA]</scope>
    <source>
        <strain evidence="9">SAG AM-311-K15</strain>
    </source>
</reference>
<gene>
    <name evidence="9" type="ORF">ACFL27_26000</name>
</gene>
<dbReference type="InterPro" id="IPR018967">
    <property type="entry name" value="FeS-contain_CDGSH-typ"/>
</dbReference>
<protein>
    <submittedName>
        <fullName evidence="9">Thiamine pyrophosphate-dependent enzyme</fullName>
    </submittedName>
</protein>
<dbReference type="Proteomes" id="UP001594351">
    <property type="component" value="Unassembled WGS sequence"/>
</dbReference>
<dbReference type="Gene3D" id="3.40.5.90">
    <property type="entry name" value="CDGSH iron-sulfur domain, mitoNEET-type"/>
    <property type="match status" value="2"/>
</dbReference>
<dbReference type="InterPro" id="IPR011766">
    <property type="entry name" value="TPP_enzyme_TPP-bd"/>
</dbReference>
<dbReference type="InterPro" id="IPR010693">
    <property type="entry name" value="Divergent_4Fe-4S_mono-cluster"/>
</dbReference>
<evidence type="ECO:0000313" key="10">
    <source>
        <dbReference type="Proteomes" id="UP001594351"/>
    </source>
</evidence>
<dbReference type="Gene3D" id="3.40.50.970">
    <property type="match status" value="2"/>
</dbReference>
<dbReference type="Gene3D" id="2.102.10.10">
    <property type="entry name" value="Rieske [2Fe-2S] iron-sulphur domain"/>
    <property type="match status" value="1"/>
</dbReference>
<dbReference type="Pfam" id="PF02776">
    <property type="entry name" value="TPP_enzyme_N"/>
    <property type="match status" value="1"/>
</dbReference>
<evidence type="ECO:0000256" key="4">
    <source>
        <dbReference type="ARBA" id="ARBA00023004"/>
    </source>
</evidence>
<dbReference type="InterPro" id="IPR017941">
    <property type="entry name" value="Rieske_2Fe-2S"/>
</dbReference>
<keyword evidence="10" id="KW-1185">Reference proteome</keyword>
<dbReference type="SUPFAM" id="SSF52518">
    <property type="entry name" value="Thiamin diphosphate-binding fold (THDP-binding)"/>
    <property type="match status" value="2"/>
</dbReference>
<dbReference type="PANTHER" id="PTHR42981">
    <property type="entry name" value="PYRUVATE DEHYDROGENASE [UBIQUINONE]"/>
    <property type="match status" value="1"/>
</dbReference>
<evidence type="ECO:0000256" key="6">
    <source>
        <dbReference type="ARBA" id="ARBA00023052"/>
    </source>
</evidence>
<dbReference type="CDD" id="cd03467">
    <property type="entry name" value="Rieske"/>
    <property type="match status" value="1"/>
</dbReference>
<name>A0ABV6Z5K7_UNCC1</name>
<dbReference type="PROSITE" id="PS51296">
    <property type="entry name" value="RIESKE"/>
    <property type="match status" value="1"/>
</dbReference>
<evidence type="ECO:0000256" key="1">
    <source>
        <dbReference type="ARBA" id="ARBA00007812"/>
    </source>
</evidence>
<feature type="non-terminal residue" evidence="9">
    <location>
        <position position="1"/>
    </location>
</feature>
<evidence type="ECO:0000256" key="5">
    <source>
        <dbReference type="ARBA" id="ARBA00023014"/>
    </source>
</evidence>
<feature type="domain" description="Rieske" evidence="8">
    <location>
        <begin position="205"/>
        <end position="299"/>
    </location>
</feature>
<dbReference type="SUPFAM" id="SSF52467">
    <property type="entry name" value="DHS-like NAD/FAD-binding domain"/>
    <property type="match status" value="1"/>
</dbReference>
<dbReference type="InterPro" id="IPR012001">
    <property type="entry name" value="Thiamin_PyroP_enz_TPP-bd_dom"/>
</dbReference>
<dbReference type="InterPro" id="IPR036922">
    <property type="entry name" value="Rieske_2Fe-2S_sf"/>
</dbReference>
<dbReference type="EMBL" id="JBHPBY010000562">
    <property type="protein sequence ID" value="MFC1853651.1"/>
    <property type="molecule type" value="Genomic_DNA"/>
</dbReference>
<dbReference type="SMART" id="SM00704">
    <property type="entry name" value="ZnF_CDGSH"/>
    <property type="match status" value="2"/>
</dbReference>
<organism evidence="9 10">
    <name type="scientific">candidate division CSSED10-310 bacterium</name>
    <dbReference type="NCBI Taxonomy" id="2855610"/>
    <lineage>
        <taxon>Bacteria</taxon>
        <taxon>Bacteria division CSSED10-310</taxon>
    </lineage>
</organism>
<keyword evidence="4" id="KW-0408">Iron</keyword>
<dbReference type="Gene3D" id="3.40.50.1220">
    <property type="entry name" value="TPP-binding domain"/>
    <property type="match status" value="1"/>
</dbReference>
<dbReference type="Pfam" id="PF02775">
    <property type="entry name" value="TPP_enzyme_C"/>
    <property type="match status" value="1"/>
</dbReference>
<dbReference type="CDD" id="cd07039">
    <property type="entry name" value="TPP_PYR_POX"/>
    <property type="match status" value="1"/>
</dbReference>
<keyword evidence="6 7" id="KW-0786">Thiamine pyrophosphate</keyword>
<comment type="similarity">
    <text evidence="1 7">Belongs to the TPP enzyme family.</text>
</comment>
<evidence type="ECO:0000313" key="9">
    <source>
        <dbReference type="EMBL" id="MFC1853651.1"/>
    </source>
</evidence>
<dbReference type="Pfam" id="PF00355">
    <property type="entry name" value="Rieske"/>
    <property type="match status" value="1"/>
</dbReference>
<dbReference type="Pfam" id="PF09360">
    <property type="entry name" value="zf-CDGSH"/>
    <property type="match status" value="2"/>
</dbReference>
<dbReference type="PANTHER" id="PTHR42981:SF2">
    <property type="entry name" value="PYRUVATE DEHYDROGENASE [UBIQUINONE]"/>
    <property type="match status" value="1"/>
</dbReference>
<proteinExistence type="inferred from homology"/>
<evidence type="ECO:0000256" key="3">
    <source>
        <dbReference type="ARBA" id="ARBA00022723"/>
    </source>
</evidence>
<dbReference type="InterPro" id="IPR000399">
    <property type="entry name" value="TPP-bd_CS"/>
</dbReference>
<dbReference type="InterPro" id="IPR029035">
    <property type="entry name" value="DHS-like_NAD/FAD-binding_dom"/>
</dbReference>
<dbReference type="InterPro" id="IPR047211">
    <property type="entry name" value="POXB-like"/>
</dbReference>
<accession>A0ABV6Z5K7</accession>
<dbReference type="Pfam" id="PF06902">
    <property type="entry name" value="Fer4_19"/>
    <property type="match status" value="1"/>
</dbReference>
<evidence type="ECO:0000256" key="7">
    <source>
        <dbReference type="RuleBase" id="RU362132"/>
    </source>
</evidence>
<keyword evidence="2" id="KW-0001">2Fe-2S</keyword>
<comment type="caution">
    <text evidence="9">The sequence shown here is derived from an EMBL/GenBank/DDBJ whole genome shotgun (WGS) entry which is preliminary data.</text>
</comment>
<keyword evidence="3" id="KW-0479">Metal-binding</keyword>